<proteinExistence type="predicted"/>
<feature type="compositionally biased region" description="Low complexity" evidence="1">
    <location>
        <begin position="23"/>
        <end position="38"/>
    </location>
</feature>
<feature type="region of interest" description="Disordered" evidence="1">
    <location>
        <begin position="87"/>
        <end position="139"/>
    </location>
</feature>
<feature type="region of interest" description="Disordered" evidence="1">
    <location>
        <begin position="243"/>
        <end position="307"/>
    </location>
</feature>
<reference evidence="2 3" key="1">
    <citation type="submission" date="2020-05" db="EMBL/GenBank/DDBJ databases">
        <title>Ceratocystis lukuohia genome.</title>
        <authorList>
            <person name="Harrington T.C."/>
            <person name="Kim K."/>
            <person name="Mayers C.G."/>
        </authorList>
    </citation>
    <scope>NUCLEOTIDE SEQUENCE [LARGE SCALE GENOMIC DNA]</scope>
    <source>
        <strain evidence="2 3">C4212</strain>
    </source>
</reference>
<comment type="caution">
    <text evidence="2">The sequence shown here is derived from an EMBL/GenBank/DDBJ whole genome shotgun (WGS) entry which is preliminary data.</text>
</comment>
<dbReference type="EMBL" id="JABSNW010000008">
    <property type="protein sequence ID" value="KAL2885467.1"/>
    <property type="molecule type" value="Genomic_DNA"/>
</dbReference>
<evidence type="ECO:0000313" key="2">
    <source>
        <dbReference type="EMBL" id="KAL2885467.1"/>
    </source>
</evidence>
<protein>
    <submittedName>
        <fullName evidence="2">Uncharacterized protein</fullName>
    </submittedName>
</protein>
<sequence>MAASAQLSMSRLERLFSRRRVSPSHPQQHQLQQTSYSSAHNALPSPAASEDDEPLLFPSPSFIKPTASRMVARDEVTLQKSPSRLNLTLSTQNLKRPGSSHVVSPARKVPNSRNSNFSASSRSTISSTISASPSTSTSPSTVCSADYNAEYPTSSISSRRSHCVIPTLTFQLSPGNDYPSPIETPPMSPGLGLEPPLSAGLGCFDPPRSPGLNFEPRPSFCSEMSINSYFEGGKLENFPHPPRPITPPSSEAEDCVRTPSVASPQRAPPTRLVARGPAPDFSSFQFPPKAAGAPLPTPSQSPKMPVKGSRAALAPINVATRNNRIAVSNPEMRDAFNSLRRSSSVSGAEIYQKAPMSPIRPKTSASADGILREPTVNDFMDLNDEDIAEEEAQLQQRKRSLVPSKSTNRLDLETKARARAFTHTKNKAVSETAASESMPASDSNLLTLSPPMSSQPATLAAFQAARIATRYDFNLVYVVNLWPNSADPMATPTCSSVRNSQLSVAESSQNRLTGRLLAAYGLECVQSPFRISSVVHSKILQAEDWIEYRCPEIHDDEFSQGYACSFYTGQYGRRKSETDVTPASARDASCRRNIDRGIVFAAYRKPTPGKARRAYSKSDLEQLRHEAEALVEMLMDIHFTSSLQSASLFAKHFEETGPMPAHTPPMHS</sequence>
<evidence type="ECO:0000256" key="1">
    <source>
        <dbReference type="SAM" id="MobiDB-lite"/>
    </source>
</evidence>
<dbReference type="RefSeq" id="XP_070856647.1">
    <property type="nucleotide sequence ID" value="XM_071001555.1"/>
</dbReference>
<organism evidence="2 3">
    <name type="scientific">Ceratocystis lukuohia</name>
    <dbReference type="NCBI Taxonomy" id="2019550"/>
    <lineage>
        <taxon>Eukaryota</taxon>
        <taxon>Fungi</taxon>
        <taxon>Dikarya</taxon>
        <taxon>Ascomycota</taxon>
        <taxon>Pezizomycotina</taxon>
        <taxon>Sordariomycetes</taxon>
        <taxon>Hypocreomycetidae</taxon>
        <taxon>Microascales</taxon>
        <taxon>Ceratocystidaceae</taxon>
        <taxon>Ceratocystis</taxon>
    </lineage>
</organism>
<accession>A0ABR4MB24</accession>
<evidence type="ECO:0000313" key="3">
    <source>
        <dbReference type="Proteomes" id="UP001610728"/>
    </source>
</evidence>
<gene>
    <name evidence="2" type="ORF">HOO65_080417</name>
</gene>
<name>A0ABR4MB24_9PEZI</name>
<keyword evidence="3" id="KW-1185">Reference proteome</keyword>
<feature type="compositionally biased region" description="Low complexity" evidence="1">
    <location>
        <begin position="112"/>
        <end position="139"/>
    </location>
</feature>
<dbReference type="GeneID" id="98121153"/>
<feature type="region of interest" description="Disordered" evidence="1">
    <location>
        <begin position="1"/>
        <end position="62"/>
    </location>
</feature>
<dbReference type="Proteomes" id="UP001610728">
    <property type="component" value="Unassembled WGS sequence"/>
</dbReference>